<proteinExistence type="predicted"/>
<comment type="caution">
    <text evidence="1">The sequence shown here is derived from an EMBL/GenBank/DDBJ whole genome shotgun (WGS) entry which is preliminary data.</text>
</comment>
<name>A0A4Z1KA57_9HELO</name>
<accession>A0A4Z1KA57</accession>
<protein>
    <submittedName>
        <fullName evidence="1">Uncharacterized protein</fullName>
    </submittedName>
</protein>
<dbReference type="EMBL" id="PQXO01000740">
    <property type="protein sequence ID" value="TGO82877.1"/>
    <property type="molecule type" value="Genomic_DNA"/>
</dbReference>
<organism evidence="1 2">
    <name type="scientific">Botrytis porri</name>
    <dbReference type="NCBI Taxonomy" id="87229"/>
    <lineage>
        <taxon>Eukaryota</taxon>
        <taxon>Fungi</taxon>
        <taxon>Dikarya</taxon>
        <taxon>Ascomycota</taxon>
        <taxon>Pezizomycotina</taxon>
        <taxon>Leotiomycetes</taxon>
        <taxon>Helotiales</taxon>
        <taxon>Sclerotiniaceae</taxon>
        <taxon>Botrytis</taxon>
    </lineage>
</organism>
<evidence type="ECO:0000313" key="1">
    <source>
        <dbReference type="EMBL" id="TGO82877.1"/>
    </source>
</evidence>
<gene>
    <name evidence="1" type="ORF">BPOR_0741g00090</name>
</gene>
<evidence type="ECO:0000313" key="2">
    <source>
        <dbReference type="Proteomes" id="UP000297280"/>
    </source>
</evidence>
<sequence length="362" mass="41864">MHRFCNFVSRSKLSKWSIEKLRQPSHPGSSLSSMRFFTIDVDSETPTKNNFEQDCLLKYQGRIHLPSKKFERVPAGQGLLCEIFPDTPKIISRKLSTEEWDKHIDMYSGESFITNNSEPFDRQSQMLLGLHTRISKAAQALEETKTTWEKERREINIGEFIKAKQFLSRLSCRGIAKFRMKLSAQEETLAEERNRNAHRLDLLISIKEVAKYEHLNFGLVFQALYGISREEVKHLLKMDKRCNGIFQVESIVECHGTLYARQIPSRFLQPFKQWLEGVRKVKSQIDNTVGLAACQGHTVTTCSALISRVDDKLLQEVKRLSQVCKEMYESDNSLPAKRTNAHNEAIIGDLRERELLLKFRAL</sequence>
<dbReference type="Proteomes" id="UP000297280">
    <property type="component" value="Unassembled WGS sequence"/>
</dbReference>
<keyword evidence="2" id="KW-1185">Reference proteome</keyword>
<dbReference type="AlphaFoldDB" id="A0A4Z1KA57"/>
<reference evidence="1 2" key="1">
    <citation type="submission" date="2017-12" db="EMBL/GenBank/DDBJ databases">
        <title>Comparative genomics of Botrytis spp.</title>
        <authorList>
            <person name="Valero-Jimenez C.A."/>
            <person name="Tapia P."/>
            <person name="Veloso J."/>
            <person name="Silva-Moreno E."/>
            <person name="Staats M."/>
            <person name="Valdes J.H."/>
            <person name="Van Kan J.A.L."/>
        </authorList>
    </citation>
    <scope>NUCLEOTIDE SEQUENCE [LARGE SCALE GENOMIC DNA]</scope>
    <source>
        <strain evidence="1 2">MUCL3349</strain>
    </source>
</reference>